<evidence type="ECO:0000313" key="3">
    <source>
        <dbReference type="Proteomes" id="UP000801428"/>
    </source>
</evidence>
<accession>A0A9P4T3L8</accession>
<name>A0A9P4T3L8_CURKU</name>
<dbReference type="EMBL" id="SWKU01000045">
    <property type="protein sequence ID" value="KAF2993987.1"/>
    <property type="molecule type" value="Genomic_DNA"/>
</dbReference>
<protein>
    <submittedName>
        <fullName evidence="2">Uncharacterized protein</fullName>
    </submittedName>
</protein>
<organism evidence="2 3">
    <name type="scientific">Curvularia kusanoi</name>
    <name type="common">Cochliobolus kusanoi</name>
    <dbReference type="NCBI Taxonomy" id="90978"/>
    <lineage>
        <taxon>Eukaryota</taxon>
        <taxon>Fungi</taxon>
        <taxon>Dikarya</taxon>
        <taxon>Ascomycota</taxon>
        <taxon>Pezizomycotina</taxon>
        <taxon>Dothideomycetes</taxon>
        <taxon>Pleosporomycetidae</taxon>
        <taxon>Pleosporales</taxon>
        <taxon>Pleosporineae</taxon>
        <taxon>Pleosporaceae</taxon>
        <taxon>Curvularia</taxon>
    </lineage>
</organism>
<feature type="region of interest" description="Disordered" evidence="1">
    <location>
        <begin position="108"/>
        <end position="175"/>
    </location>
</feature>
<dbReference type="Proteomes" id="UP000801428">
    <property type="component" value="Unassembled WGS sequence"/>
</dbReference>
<dbReference type="OrthoDB" id="303107at2759"/>
<gene>
    <name evidence="2" type="ORF">E8E13_001659</name>
</gene>
<proteinExistence type="predicted"/>
<sequence length="584" mass="66362">MSTSYLPEILANLDYLIATTQIKSLNDEGFREYKKTILRSVAGNIDGITVGYVKEQLWQLLKRFQYPDDNYDILLQQGSSSLKLEERLRILVDYRYNELNELRVKNKGRSLRSRSKSAPVVNRRKSAVSVSGGRTTIKKNKSLSSGRALKRDPRHPKGRDAQPAAVPSVEIRESPCTSSILESSMEIDLEHEIGDHRQVSASLSHYLKEEDNADTWTLSSDRNSSPSAVLSLENATLSTRICYYKERYEKAEQDRKRTEKELNQIESLLVAPQDMKLLLSQTQHKVDSLTYRMQDRTKLRRFLNIDTIYNAASENYQLQSRLDSLKDELHGLDIPDGSYQPALGGLRGKIPNLDELLMITLGHENMVNPESISSIWPPLTSCELVQALSGAAICRWIFGTAFQTQLFAANPLLQTYRKLLTSWCGEESLANLDNAAHKFMIEDADYRDDMTSVMIKSFTSSLITALRPLLKPKTKRSSIDKLRKSLIRIATIAVEIRTDCLATESDYEVIWPIFESQFDEHIMEAMHSHHEATEEMVRLPICPGLRAFDKGKALVDYGPFKMNTAADLKPTFIFKSSVLLRAKR</sequence>
<keyword evidence="3" id="KW-1185">Reference proteome</keyword>
<evidence type="ECO:0000313" key="2">
    <source>
        <dbReference type="EMBL" id="KAF2993987.1"/>
    </source>
</evidence>
<evidence type="ECO:0000256" key="1">
    <source>
        <dbReference type="SAM" id="MobiDB-lite"/>
    </source>
</evidence>
<comment type="caution">
    <text evidence="2">The sequence shown here is derived from an EMBL/GenBank/DDBJ whole genome shotgun (WGS) entry which is preliminary data.</text>
</comment>
<reference evidence="2" key="1">
    <citation type="submission" date="2019-04" db="EMBL/GenBank/DDBJ databases">
        <title>Sequencing of skin fungus with MAO and IRED activity.</title>
        <authorList>
            <person name="Marsaioli A.J."/>
            <person name="Bonatto J.M.C."/>
            <person name="Reis Junior O."/>
        </authorList>
    </citation>
    <scope>NUCLEOTIDE SEQUENCE</scope>
    <source>
        <strain evidence="2">30M1</strain>
    </source>
</reference>
<dbReference type="AlphaFoldDB" id="A0A9P4T3L8"/>